<organism evidence="1 2">
    <name type="scientific">Jiangella asiatica</name>
    <dbReference type="NCBI Taxonomy" id="2530372"/>
    <lineage>
        <taxon>Bacteria</taxon>
        <taxon>Bacillati</taxon>
        <taxon>Actinomycetota</taxon>
        <taxon>Actinomycetes</taxon>
        <taxon>Jiangellales</taxon>
        <taxon>Jiangellaceae</taxon>
        <taxon>Jiangella</taxon>
    </lineage>
</organism>
<dbReference type="Proteomes" id="UP000294739">
    <property type="component" value="Unassembled WGS sequence"/>
</dbReference>
<name>A0A4R5DA64_9ACTN</name>
<accession>A0A4R5DA64</accession>
<dbReference type="RefSeq" id="WP_131895412.1">
    <property type="nucleotide sequence ID" value="NZ_SMKZ01000017.1"/>
</dbReference>
<proteinExistence type="predicted"/>
<reference evidence="1 2" key="1">
    <citation type="submission" date="2019-03" db="EMBL/GenBank/DDBJ databases">
        <title>Draft genome sequences of novel Actinobacteria.</title>
        <authorList>
            <person name="Sahin N."/>
            <person name="Ay H."/>
            <person name="Saygin H."/>
        </authorList>
    </citation>
    <scope>NUCLEOTIDE SEQUENCE [LARGE SCALE GENOMIC DNA]</scope>
    <source>
        <strain evidence="1 2">5K138</strain>
    </source>
</reference>
<dbReference type="OrthoDB" id="3823247at2"/>
<protein>
    <recommendedName>
        <fullName evidence="3">DUF11 domain-containing protein</fullName>
    </recommendedName>
</protein>
<dbReference type="AlphaFoldDB" id="A0A4R5DA64"/>
<keyword evidence="2" id="KW-1185">Reference proteome</keyword>
<evidence type="ECO:0008006" key="3">
    <source>
        <dbReference type="Google" id="ProtNLM"/>
    </source>
</evidence>
<comment type="caution">
    <text evidence="1">The sequence shown here is derived from an EMBL/GenBank/DDBJ whole genome shotgun (WGS) entry which is preliminary data.</text>
</comment>
<gene>
    <name evidence="1" type="ORF">E1269_13875</name>
</gene>
<evidence type="ECO:0000313" key="1">
    <source>
        <dbReference type="EMBL" id="TDE09707.1"/>
    </source>
</evidence>
<dbReference type="EMBL" id="SMKZ01000017">
    <property type="protein sequence ID" value="TDE09707.1"/>
    <property type="molecule type" value="Genomic_DNA"/>
</dbReference>
<sequence>MSDHAPGCGCGPIDTTAPIAVSINPEARVTVARTGTALGDLIPGQWHTIGVAVRNDGFVAGPLAIEAPPVNGVDLDLPVHELTGHHRQDTAFGVRLHTATTVEVNLTFRALAALGGLANHSTLHLLLRCT</sequence>
<dbReference type="InParanoid" id="A0A4R5DA64"/>
<evidence type="ECO:0000313" key="2">
    <source>
        <dbReference type="Proteomes" id="UP000294739"/>
    </source>
</evidence>